<feature type="transmembrane region" description="Helical" evidence="1">
    <location>
        <begin position="121"/>
        <end position="140"/>
    </location>
</feature>
<feature type="transmembrane region" description="Helical" evidence="1">
    <location>
        <begin position="7"/>
        <end position="30"/>
    </location>
</feature>
<keyword evidence="1" id="KW-1133">Transmembrane helix</keyword>
<feature type="transmembrane region" description="Helical" evidence="1">
    <location>
        <begin position="147"/>
        <end position="169"/>
    </location>
</feature>
<accession>A0AAJ8MTX2</accession>
<reference evidence="2" key="2">
    <citation type="submission" date="2024-02" db="EMBL/GenBank/DDBJ databases">
        <title>Comparative genomics of Cryptococcus and Kwoniella reveals pathogenesis evolution and contrasting modes of karyotype evolution via chromosome fusion or intercentromeric recombination.</title>
        <authorList>
            <person name="Coelho M.A."/>
            <person name="David-Palma M."/>
            <person name="Shea T."/>
            <person name="Bowers K."/>
            <person name="McGinley-Smith S."/>
            <person name="Mohammad A.W."/>
            <person name="Gnirke A."/>
            <person name="Yurkov A.M."/>
            <person name="Nowrousian M."/>
            <person name="Sun S."/>
            <person name="Cuomo C.A."/>
            <person name="Heitman J."/>
        </authorList>
    </citation>
    <scope>NUCLEOTIDE SEQUENCE</scope>
    <source>
        <strain evidence="2">CBS 10737</strain>
    </source>
</reference>
<reference evidence="2" key="1">
    <citation type="submission" date="2013-07" db="EMBL/GenBank/DDBJ databases">
        <authorList>
            <consortium name="The Broad Institute Genome Sequencing Platform"/>
            <person name="Cuomo C."/>
            <person name="Litvintseva A."/>
            <person name="Chen Y."/>
            <person name="Heitman J."/>
            <person name="Sun S."/>
            <person name="Springer D."/>
            <person name="Dromer F."/>
            <person name="Young S.K."/>
            <person name="Zeng Q."/>
            <person name="Gargeya S."/>
            <person name="Fitzgerald M."/>
            <person name="Abouelleil A."/>
            <person name="Alvarado L."/>
            <person name="Berlin A.M."/>
            <person name="Chapman S.B."/>
            <person name="Dewar J."/>
            <person name="Goldberg J."/>
            <person name="Griggs A."/>
            <person name="Gujja S."/>
            <person name="Hansen M."/>
            <person name="Howarth C."/>
            <person name="Imamovic A."/>
            <person name="Larimer J."/>
            <person name="McCowan C."/>
            <person name="Murphy C."/>
            <person name="Pearson M."/>
            <person name="Priest M."/>
            <person name="Roberts A."/>
            <person name="Saif S."/>
            <person name="Shea T."/>
            <person name="Sykes S."/>
            <person name="Wortman J."/>
            <person name="Nusbaum C."/>
            <person name="Birren B."/>
        </authorList>
    </citation>
    <scope>NUCLEOTIDE SEQUENCE</scope>
    <source>
        <strain evidence="2">CBS 10737</strain>
    </source>
</reference>
<dbReference type="KEGG" id="kpin:30174462"/>
<keyword evidence="3" id="KW-1185">Reference proteome</keyword>
<keyword evidence="1" id="KW-0812">Transmembrane</keyword>
<feature type="transmembrane region" description="Helical" evidence="1">
    <location>
        <begin position="189"/>
        <end position="216"/>
    </location>
</feature>
<evidence type="ECO:0000256" key="1">
    <source>
        <dbReference type="SAM" id="Phobius"/>
    </source>
</evidence>
<evidence type="ECO:0000313" key="2">
    <source>
        <dbReference type="EMBL" id="WWC73789.1"/>
    </source>
</evidence>
<gene>
    <name evidence="2" type="ORF">I206_107761</name>
</gene>
<organism evidence="2 3">
    <name type="scientific">Kwoniella pini CBS 10737</name>
    <dbReference type="NCBI Taxonomy" id="1296096"/>
    <lineage>
        <taxon>Eukaryota</taxon>
        <taxon>Fungi</taxon>
        <taxon>Dikarya</taxon>
        <taxon>Basidiomycota</taxon>
        <taxon>Agaricomycotina</taxon>
        <taxon>Tremellomycetes</taxon>
        <taxon>Tremellales</taxon>
        <taxon>Cryptococcaceae</taxon>
        <taxon>Kwoniella</taxon>
    </lineage>
</organism>
<proteinExistence type="predicted"/>
<dbReference type="RefSeq" id="XP_019009444.2">
    <property type="nucleotide sequence ID" value="XM_019157804.2"/>
</dbReference>
<dbReference type="EMBL" id="CP144529">
    <property type="protein sequence ID" value="WWC73789.1"/>
    <property type="molecule type" value="Genomic_DNA"/>
</dbReference>
<name>A0AAJ8MTX2_9TREE</name>
<dbReference type="AlphaFoldDB" id="A0AAJ8MTX2"/>
<keyword evidence="1" id="KW-0472">Membrane</keyword>
<protein>
    <submittedName>
        <fullName evidence="2">Uncharacterized protein</fullName>
    </submittedName>
</protein>
<evidence type="ECO:0000313" key="3">
    <source>
        <dbReference type="Proteomes" id="UP000094020"/>
    </source>
</evidence>
<dbReference type="Proteomes" id="UP000094020">
    <property type="component" value="Chromosome 11"/>
</dbReference>
<sequence length="218" mass="24173">MPRKGEIIWSTILIIGLSLLALIPFTFYLINSLGPSTINEISLAKIIGEFKDLTTNQSIKLQIKVGPNGGCISSNITEIINCNSHIPYKPFVEEESNLHFNESIISIFPITIGKALVLNHVTTALMGLSVLAVLIDILVLHGGISFAIVYFTIFFMWITFIFESIYVSLLHKRLDKLNLEGWEFKMGEGYWFILAATVIPLGELVSICTCGGNFSVET</sequence>
<dbReference type="GeneID" id="30174462"/>